<accession>A0A9W8JN76</accession>
<dbReference type="Proteomes" id="UP001148786">
    <property type="component" value="Unassembled WGS sequence"/>
</dbReference>
<evidence type="ECO:0000313" key="2">
    <source>
        <dbReference type="EMBL" id="KAJ3478092.1"/>
    </source>
</evidence>
<name>A0A9W8JN76_9AGAR</name>
<evidence type="ECO:0000256" key="1">
    <source>
        <dbReference type="SAM" id="MobiDB-lite"/>
    </source>
</evidence>
<protein>
    <submittedName>
        <fullName evidence="2">Uncharacterized protein</fullName>
    </submittedName>
</protein>
<organism evidence="2 3">
    <name type="scientific">Agrocybe chaxingu</name>
    <dbReference type="NCBI Taxonomy" id="84603"/>
    <lineage>
        <taxon>Eukaryota</taxon>
        <taxon>Fungi</taxon>
        <taxon>Dikarya</taxon>
        <taxon>Basidiomycota</taxon>
        <taxon>Agaricomycotina</taxon>
        <taxon>Agaricomycetes</taxon>
        <taxon>Agaricomycetidae</taxon>
        <taxon>Agaricales</taxon>
        <taxon>Agaricineae</taxon>
        <taxon>Strophariaceae</taxon>
        <taxon>Agrocybe</taxon>
    </lineage>
</organism>
<comment type="caution">
    <text evidence="2">The sequence shown here is derived from an EMBL/GenBank/DDBJ whole genome shotgun (WGS) entry which is preliminary data.</text>
</comment>
<keyword evidence="3" id="KW-1185">Reference proteome</keyword>
<proteinExistence type="predicted"/>
<dbReference type="AlphaFoldDB" id="A0A9W8JN76"/>
<gene>
    <name evidence="2" type="ORF">NLJ89_g12390</name>
</gene>
<sequence>MSCPSTWSTDLISLHNKLNGKVDTLNSILGKPDCEMIELLLNLAADVAAQLMSHIEAEKLPAMDRPVHEPLFRLRKSFEVHKEKHHKDYKLPAHYSQLKRFLQIIMEERNPARLSDKGKGSKVTKVLNTDPM</sequence>
<evidence type="ECO:0000313" key="3">
    <source>
        <dbReference type="Proteomes" id="UP001148786"/>
    </source>
</evidence>
<dbReference type="EMBL" id="JANKHO010004210">
    <property type="protein sequence ID" value="KAJ3478092.1"/>
    <property type="molecule type" value="Genomic_DNA"/>
</dbReference>
<reference evidence="2" key="1">
    <citation type="submission" date="2022-07" db="EMBL/GenBank/DDBJ databases">
        <title>Genome Sequence of Agrocybe chaxingu.</title>
        <authorList>
            <person name="Buettner E."/>
        </authorList>
    </citation>
    <scope>NUCLEOTIDE SEQUENCE</scope>
    <source>
        <strain evidence="2">MP-N11</strain>
    </source>
</reference>
<feature type="region of interest" description="Disordered" evidence="1">
    <location>
        <begin position="113"/>
        <end position="132"/>
    </location>
</feature>